<dbReference type="InterPro" id="IPR011010">
    <property type="entry name" value="DNA_brk_join_enz"/>
</dbReference>
<evidence type="ECO:0000256" key="1">
    <source>
        <dbReference type="ARBA" id="ARBA00023172"/>
    </source>
</evidence>
<dbReference type="RefSeq" id="WP_051372344.1">
    <property type="nucleotide sequence ID" value="NZ_FPAW01000064.1"/>
</dbReference>
<dbReference type="GO" id="GO:0015074">
    <property type="term" value="P:DNA integration"/>
    <property type="evidence" value="ECO:0007669"/>
    <property type="project" value="InterPro"/>
</dbReference>
<protein>
    <submittedName>
        <fullName evidence="3">Phage integrase family protein</fullName>
    </submittedName>
</protein>
<dbReference type="EMBL" id="FPAW01000064">
    <property type="protein sequence ID" value="SFU21616.1"/>
    <property type="molecule type" value="Genomic_DNA"/>
</dbReference>
<evidence type="ECO:0000313" key="4">
    <source>
        <dbReference type="Proteomes" id="UP000182466"/>
    </source>
</evidence>
<accession>A0A1I7ECD3</accession>
<proteinExistence type="predicted"/>
<dbReference type="Proteomes" id="UP000182466">
    <property type="component" value="Unassembled WGS sequence"/>
</dbReference>
<dbReference type="Gene3D" id="1.10.443.10">
    <property type="entry name" value="Intergrase catalytic core"/>
    <property type="match status" value="1"/>
</dbReference>
<dbReference type="eggNOG" id="COG0582">
    <property type="taxonomic scope" value="Bacteria"/>
</dbReference>
<keyword evidence="4" id="KW-1185">Reference proteome</keyword>
<name>A0A1I7ECD3_9RHOB</name>
<gene>
    <name evidence="3" type="ORF">SAMN05216236_16411</name>
</gene>
<reference evidence="3 4" key="1">
    <citation type="submission" date="2016-10" db="EMBL/GenBank/DDBJ databases">
        <authorList>
            <person name="de Groot N.N."/>
        </authorList>
    </citation>
    <scope>NUCLEOTIDE SEQUENCE [LARGE SCALE GENOMIC DNA]</scope>
    <source>
        <strain evidence="3 4">CGMCC 1.10959</strain>
    </source>
</reference>
<dbReference type="GO" id="GO:0006310">
    <property type="term" value="P:DNA recombination"/>
    <property type="evidence" value="ECO:0007669"/>
    <property type="project" value="UniProtKB-KW"/>
</dbReference>
<organism evidence="3 4">
    <name type="scientific">Sedimentitalea nanhaiensis</name>
    <dbReference type="NCBI Taxonomy" id="999627"/>
    <lineage>
        <taxon>Bacteria</taxon>
        <taxon>Pseudomonadati</taxon>
        <taxon>Pseudomonadota</taxon>
        <taxon>Alphaproteobacteria</taxon>
        <taxon>Rhodobacterales</taxon>
        <taxon>Paracoccaceae</taxon>
        <taxon>Sedimentitalea</taxon>
    </lineage>
</organism>
<evidence type="ECO:0000313" key="3">
    <source>
        <dbReference type="EMBL" id="SFU21616.1"/>
    </source>
</evidence>
<sequence>MFALFSTRRQAEITRLTWGGFQKDYNRVLVRDMKHPGEKHGNDKWVDLPMEAIRIVDSMPRRRSEIFPYSPDVITANFTRACRLLGIEDLHFHDLRHEGILRLFEMGGNIPHVAAVSGYSSWVSLKRYTHIRETGDKYADWPGLQIAIDTD</sequence>
<dbReference type="InterPro" id="IPR002104">
    <property type="entry name" value="Integrase_catalytic"/>
</dbReference>
<dbReference type="PROSITE" id="PS51898">
    <property type="entry name" value="TYR_RECOMBINASE"/>
    <property type="match status" value="1"/>
</dbReference>
<dbReference type="AlphaFoldDB" id="A0A1I7ECD3"/>
<keyword evidence="1" id="KW-0233">DNA recombination</keyword>
<dbReference type="SUPFAM" id="SSF56349">
    <property type="entry name" value="DNA breaking-rejoining enzymes"/>
    <property type="match status" value="1"/>
</dbReference>
<feature type="domain" description="Tyr recombinase" evidence="2">
    <location>
        <begin position="1"/>
        <end position="142"/>
    </location>
</feature>
<dbReference type="InterPro" id="IPR013762">
    <property type="entry name" value="Integrase-like_cat_sf"/>
</dbReference>
<evidence type="ECO:0000259" key="2">
    <source>
        <dbReference type="PROSITE" id="PS51898"/>
    </source>
</evidence>
<dbReference type="Pfam" id="PF00589">
    <property type="entry name" value="Phage_integrase"/>
    <property type="match status" value="1"/>
</dbReference>
<dbReference type="GO" id="GO:0003677">
    <property type="term" value="F:DNA binding"/>
    <property type="evidence" value="ECO:0007669"/>
    <property type="project" value="InterPro"/>
</dbReference>